<feature type="region of interest" description="Disordered" evidence="4">
    <location>
        <begin position="703"/>
        <end position="742"/>
    </location>
</feature>
<evidence type="ECO:0000259" key="7">
    <source>
        <dbReference type="Pfam" id="PF07992"/>
    </source>
</evidence>
<dbReference type="PANTHER" id="PTHR43014:SF2">
    <property type="entry name" value="MERCURIC REDUCTASE"/>
    <property type="match status" value="1"/>
</dbReference>
<feature type="domain" description="Pyridine nucleotide-disulphide oxidoreductase dimerisation" evidence="6">
    <location>
        <begin position="567"/>
        <end position="674"/>
    </location>
</feature>
<dbReference type="InterPro" id="IPR016156">
    <property type="entry name" value="FAD/NAD-linked_Rdtase_dimer_sf"/>
</dbReference>
<dbReference type="SUPFAM" id="SSF51905">
    <property type="entry name" value="FAD/NAD(P)-binding domain"/>
    <property type="match status" value="1"/>
</dbReference>
<dbReference type="Pfam" id="PF07992">
    <property type="entry name" value="Pyr_redox_2"/>
    <property type="match status" value="1"/>
</dbReference>
<feature type="transmembrane region" description="Helical" evidence="5">
    <location>
        <begin position="6"/>
        <end position="28"/>
    </location>
</feature>
<sequence>MKASRWAILAVLITATACFFYFDLGQYLTLESIKAHSGALHGKVQANPWWAAAVFCAVYAALTALSFPGTVVLTLLAGALFGLLEGTLLVSVASNVGALVAMLISRFMLRDWVQRRFGKQIAGINKGLAREGTFYLVSLRLIPLVPFVLLNPALGLTRINIWTFWWTTQLGMLPGHAIYVNAGEKLVGLRSLSGILSPSIIGTLVLLAVFPILATRLLTFYKARKVYRGWRKPKRFDCNLVVIGGGTGGLATARVAASLKARVSLVERERLGGLAMHDGGVPSKALCHVANRSQGQHSDEAFTEAMAQMRHLAEAARRDISVDQYRRLGVDVIQGEARISSPWTVDVGGRTLTTRAIVIATGSRPQIPSIPGLAAVEPMTSDTLWALSERPERLLILGSGADACEFAQAFQRLGCQVTLASEDERLLSQEDAEVSEMMAKVLTADGIELWLGLKAQRVETTEGEHRLICDDGEGNERSLPFDRVLLMLGQRADVEGLGLSKLRLECGDDGTLEADEYLATRYPNIYAVGSVAGPYGAPHVAEHQGWYAAVNALFGGLKRFVVSDRVTPRAIFTTPEIATVGLNEAEAHALKLEFETTRLDLSTHAGAVIAGAGQGYVKVITEHDTDRILGVTIVGDHASETIAGFVVAMKHKLGMNKLGKTVLVSPTQAEALRQVAEIWQRQHQSERMRAWAERFNRWMLRGGKRSEAADGPRVHSGDPPREASKAVLKQPLPESEGEPSGR</sequence>
<dbReference type="InterPro" id="IPR004099">
    <property type="entry name" value="Pyr_nucl-diS_OxRdtase_dimer"/>
</dbReference>
<dbReference type="EMBL" id="CP096208">
    <property type="protein sequence ID" value="UPQ83574.1"/>
    <property type="molecule type" value="Genomic_DNA"/>
</dbReference>
<feature type="transmembrane region" description="Helical" evidence="5">
    <location>
        <begin position="88"/>
        <end position="109"/>
    </location>
</feature>
<protein>
    <submittedName>
        <fullName evidence="9">FAD-dependent oxidoreductase</fullName>
    </submittedName>
</protein>
<evidence type="ECO:0000313" key="9">
    <source>
        <dbReference type="EMBL" id="UPQ83574.1"/>
    </source>
</evidence>
<keyword evidence="5" id="KW-0812">Transmembrane</keyword>
<evidence type="ECO:0000256" key="4">
    <source>
        <dbReference type="SAM" id="MobiDB-lite"/>
    </source>
</evidence>
<dbReference type="SUPFAM" id="SSF55424">
    <property type="entry name" value="FAD/NAD-linked reductases, dimerisation (C-terminal) domain"/>
    <property type="match status" value="1"/>
</dbReference>
<evidence type="ECO:0000256" key="1">
    <source>
        <dbReference type="ARBA" id="ARBA00001974"/>
    </source>
</evidence>
<dbReference type="Gene3D" id="3.50.50.60">
    <property type="entry name" value="FAD/NAD(P)-binding domain"/>
    <property type="match status" value="2"/>
</dbReference>
<keyword evidence="5" id="KW-1133">Transmembrane helix</keyword>
<dbReference type="PROSITE" id="PS51257">
    <property type="entry name" value="PROKAR_LIPOPROTEIN"/>
    <property type="match status" value="1"/>
</dbReference>
<dbReference type="PRINTS" id="PR00411">
    <property type="entry name" value="PNDRDTASEI"/>
</dbReference>
<feature type="compositionally biased region" description="Basic and acidic residues" evidence="4">
    <location>
        <begin position="704"/>
        <end position="724"/>
    </location>
</feature>
<feature type="domain" description="VTT" evidence="8">
    <location>
        <begin position="67"/>
        <end position="184"/>
    </location>
</feature>
<dbReference type="Proteomes" id="UP000831189">
    <property type="component" value="Chromosome"/>
</dbReference>
<feature type="transmembrane region" description="Helical" evidence="5">
    <location>
        <begin position="195"/>
        <end position="218"/>
    </location>
</feature>
<keyword evidence="2" id="KW-0285">Flavoprotein</keyword>
<evidence type="ECO:0000256" key="2">
    <source>
        <dbReference type="ARBA" id="ARBA00022630"/>
    </source>
</evidence>
<dbReference type="Pfam" id="PF09335">
    <property type="entry name" value="VTT_dom"/>
    <property type="match status" value="1"/>
</dbReference>
<gene>
    <name evidence="9" type="ORF">M0M42_03980</name>
</gene>
<dbReference type="PRINTS" id="PR00368">
    <property type="entry name" value="FADPNR"/>
</dbReference>
<name>A0ABY4KRT9_9PSED</name>
<dbReference type="InterPro" id="IPR036188">
    <property type="entry name" value="FAD/NAD-bd_sf"/>
</dbReference>
<evidence type="ECO:0000259" key="6">
    <source>
        <dbReference type="Pfam" id="PF02852"/>
    </source>
</evidence>
<evidence type="ECO:0000256" key="3">
    <source>
        <dbReference type="ARBA" id="ARBA00022827"/>
    </source>
</evidence>
<keyword evidence="5" id="KW-0472">Membrane</keyword>
<dbReference type="PANTHER" id="PTHR43014">
    <property type="entry name" value="MERCURIC REDUCTASE"/>
    <property type="match status" value="1"/>
</dbReference>
<feature type="transmembrane region" description="Helical" evidence="5">
    <location>
        <begin position="134"/>
        <end position="154"/>
    </location>
</feature>
<dbReference type="Gene3D" id="3.30.390.30">
    <property type="match status" value="1"/>
</dbReference>
<dbReference type="InterPro" id="IPR032816">
    <property type="entry name" value="VTT_dom"/>
</dbReference>
<evidence type="ECO:0000259" key="8">
    <source>
        <dbReference type="Pfam" id="PF09335"/>
    </source>
</evidence>
<keyword evidence="10" id="KW-1185">Reference proteome</keyword>
<dbReference type="InterPro" id="IPR023753">
    <property type="entry name" value="FAD/NAD-binding_dom"/>
</dbReference>
<evidence type="ECO:0000256" key="5">
    <source>
        <dbReference type="SAM" id="Phobius"/>
    </source>
</evidence>
<evidence type="ECO:0000313" key="10">
    <source>
        <dbReference type="Proteomes" id="UP000831189"/>
    </source>
</evidence>
<organism evidence="9 10">
    <name type="scientific">Pseudomonas knackmussii</name>
    <dbReference type="NCBI Taxonomy" id="65741"/>
    <lineage>
        <taxon>Bacteria</taxon>
        <taxon>Pseudomonadati</taxon>
        <taxon>Pseudomonadota</taxon>
        <taxon>Gammaproteobacteria</taxon>
        <taxon>Pseudomonadales</taxon>
        <taxon>Pseudomonadaceae</taxon>
        <taxon>Pseudomonas</taxon>
    </lineage>
</organism>
<feature type="transmembrane region" description="Helical" evidence="5">
    <location>
        <begin position="49"/>
        <end position="82"/>
    </location>
</feature>
<proteinExistence type="predicted"/>
<dbReference type="Pfam" id="PF02852">
    <property type="entry name" value="Pyr_redox_dim"/>
    <property type="match status" value="1"/>
</dbReference>
<feature type="domain" description="FAD/NAD(P)-binding" evidence="7">
    <location>
        <begin position="239"/>
        <end position="545"/>
    </location>
</feature>
<keyword evidence="3" id="KW-0274">FAD</keyword>
<reference evidence="9 10" key="1">
    <citation type="submission" date="2022-04" db="EMBL/GenBank/DDBJ databases">
        <title>Pseudomonas knackmussii B09-2.</title>
        <authorList>
            <person name="Deng Y."/>
        </authorList>
    </citation>
    <scope>NUCLEOTIDE SEQUENCE [LARGE SCALE GENOMIC DNA]</scope>
    <source>
        <strain evidence="9 10">B09-2</strain>
    </source>
</reference>
<accession>A0ABY4KRT9</accession>
<feature type="transmembrane region" description="Helical" evidence="5">
    <location>
        <begin position="238"/>
        <end position="257"/>
    </location>
</feature>
<comment type="cofactor">
    <cofactor evidence="1">
        <name>FAD</name>
        <dbReference type="ChEBI" id="CHEBI:57692"/>
    </cofactor>
</comment>